<dbReference type="Gramene" id="AET1Gv20900000.3">
    <property type="protein sequence ID" value="AET1Gv20900000.3"/>
    <property type="gene ID" value="AET1Gv20900000"/>
</dbReference>
<evidence type="ECO:0000256" key="6">
    <source>
        <dbReference type="SAM" id="MobiDB-lite"/>
    </source>
</evidence>
<name>A0A452ZSE8_AEGTS</name>
<evidence type="ECO:0000313" key="8">
    <source>
        <dbReference type="EnsemblPlants" id="AET1Gv20900000.3"/>
    </source>
</evidence>
<keyword evidence="3" id="KW-0256">Endoplasmic reticulum</keyword>
<feature type="compositionally biased region" description="Gly residues" evidence="6">
    <location>
        <begin position="62"/>
        <end position="71"/>
    </location>
</feature>
<dbReference type="Pfam" id="PF02453">
    <property type="entry name" value="Reticulon"/>
    <property type="match status" value="1"/>
</dbReference>
<reference evidence="8" key="4">
    <citation type="submission" date="2019-03" db="UniProtKB">
        <authorList>
            <consortium name="EnsemblPlants"/>
        </authorList>
    </citation>
    <scope>IDENTIFICATION</scope>
</reference>
<dbReference type="Proteomes" id="UP000015105">
    <property type="component" value="Chromosome 1D"/>
</dbReference>
<feature type="region of interest" description="Disordered" evidence="6">
    <location>
        <begin position="60"/>
        <end position="99"/>
    </location>
</feature>
<keyword evidence="9" id="KW-1185">Reference proteome</keyword>
<reference evidence="9" key="2">
    <citation type="journal article" date="2017" name="Nat. Plants">
        <title>The Aegilops tauschii genome reveals multiple impacts of transposons.</title>
        <authorList>
            <person name="Zhao G."/>
            <person name="Zou C."/>
            <person name="Li K."/>
            <person name="Wang K."/>
            <person name="Li T."/>
            <person name="Gao L."/>
            <person name="Zhang X."/>
            <person name="Wang H."/>
            <person name="Yang Z."/>
            <person name="Liu X."/>
            <person name="Jiang W."/>
            <person name="Mao L."/>
            <person name="Kong X."/>
            <person name="Jiao Y."/>
            <person name="Jia J."/>
        </authorList>
    </citation>
    <scope>NUCLEOTIDE SEQUENCE [LARGE SCALE GENOMIC DNA]</scope>
    <source>
        <strain evidence="9">cv. AL8/78</strain>
    </source>
</reference>
<dbReference type="GO" id="GO:0009617">
    <property type="term" value="P:response to bacterium"/>
    <property type="evidence" value="ECO:0007669"/>
    <property type="project" value="InterPro"/>
</dbReference>
<feature type="domain" description="Reticulon" evidence="7">
    <location>
        <begin position="3"/>
        <end position="48"/>
    </location>
</feature>
<keyword evidence="4" id="KW-1133">Transmembrane helix</keyword>
<reference evidence="8" key="3">
    <citation type="journal article" date="2017" name="Nature">
        <title>Genome sequence of the progenitor of the wheat D genome Aegilops tauschii.</title>
        <authorList>
            <person name="Luo M.C."/>
            <person name="Gu Y.Q."/>
            <person name="Puiu D."/>
            <person name="Wang H."/>
            <person name="Twardziok S.O."/>
            <person name="Deal K.R."/>
            <person name="Huo N."/>
            <person name="Zhu T."/>
            <person name="Wang L."/>
            <person name="Wang Y."/>
            <person name="McGuire P.E."/>
            <person name="Liu S."/>
            <person name="Long H."/>
            <person name="Ramasamy R.K."/>
            <person name="Rodriguez J.C."/>
            <person name="Van S.L."/>
            <person name="Yuan L."/>
            <person name="Wang Z."/>
            <person name="Xia Z."/>
            <person name="Xiao L."/>
            <person name="Anderson O.D."/>
            <person name="Ouyang S."/>
            <person name="Liang Y."/>
            <person name="Zimin A.V."/>
            <person name="Pertea G."/>
            <person name="Qi P."/>
            <person name="Bennetzen J.L."/>
            <person name="Dai X."/>
            <person name="Dawson M.W."/>
            <person name="Muller H.G."/>
            <person name="Kugler K."/>
            <person name="Rivarola-Duarte L."/>
            <person name="Spannagl M."/>
            <person name="Mayer K.F.X."/>
            <person name="Lu F.H."/>
            <person name="Bevan M.W."/>
            <person name="Leroy P."/>
            <person name="Li P."/>
            <person name="You F.M."/>
            <person name="Sun Q."/>
            <person name="Liu Z."/>
            <person name="Lyons E."/>
            <person name="Wicker T."/>
            <person name="Salzberg S.L."/>
            <person name="Devos K.M."/>
            <person name="Dvorak J."/>
        </authorList>
    </citation>
    <scope>NUCLEOTIDE SEQUENCE [LARGE SCALE GENOMIC DNA]</scope>
    <source>
        <strain evidence="8">cv. AL8/78</strain>
    </source>
</reference>
<dbReference type="AlphaFoldDB" id="A0A452ZSE8"/>
<organism evidence="8 9">
    <name type="scientific">Aegilops tauschii subsp. strangulata</name>
    <name type="common">Goatgrass</name>
    <dbReference type="NCBI Taxonomy" id="200361"/>
    <lineage>
        <taxon>Eukaryota</taxon>
        <taxon>Viridiplantae</taxon>
        <taxon>Streptophyta</taxon>
        <taxon>Embryophyta</taxon>
        <taxon>Tracheophyta</taxon>
        <taxon>Spermatophyta</taxon>
        <taxon>Magnoliopsida</taxon>
        <taxon>Liliopsida</taxon>
        <taxon>Poales</taxon>
        <taxon>Poaceae</taxon>
        <taxon>BOP clade</taxon>
        <taxon>Pooideae</taxon>
        <taxon>Triticodae</taxon>
        <taxon>Triticeae</taxon>
        <taxon>Triticinae</taxon>
        <taxon>Aegilops</taxon>
    </lineage>
</organism>
<evidence type="ECO:0000256" key="2">
    <source>
        <dbReference type="ARBA" id="ARBA00022692"/>
    </source>
</evidence>
<protein>
    <recommendedName>
        <fullName evidence="7">Reticulon domain-containing protein</fullName>
    </recommendedName>
</protein>
<comment type="subcellular location">
    <subcellularLocation>
        <location evidence="1">Endoplasmic reticulum membrane</location>
        <topology evidence="1">Multi-pass membrane protein</topology>
    </subcellularLocation>
</comment>
<dbReference type="InterPro" id="IPR045064">
    <property type="entry name" value="Reticulon-like"/>
</dbReference>
<dbReference type="PANTHER" id="PTHR10994">
    <property type="entry name" value="RETICULON"/>
    <property type="match status" value="1"/>
</dbReference>
<keyword evidence="5" id="KW-0472">Membrane</keyword>
<dbReference type="InterPro" id="IPR003388">
    <property type="entry name" value="Reticulon"/>
</dbReference>
<dbReference type="GO" id="GO:0005789">
    <property type="term" value="C:endoplasmic reticulum membrane"/>
    <property type="evidence" value="ECO:0007669"/>
    <property type="project" value="UniProtKB-SubCell"/>
</dbReference>
<evidence type="ECO:0000256" key="3">
    <source>
        <dbReference type="ARBA" id="ARBA00022824"/>
    </source>
</evidence>
<keyword evidence="2" id="KW-0812">Transmembrane</keyword>
<evidence type="ECO:0000256" key="1">
    <source>
        <dbReference type="ARBA" id="ARBA00004477"/>
    </source>
</evidence>
<sequence length="117" mass="12613">ERSVAVLYDIACGKDLKKFLSVIGSLWVVAVIGDNCSFTTLVYVGILVCSDVAGALREVRDGGGPPGGQGRRGPPEVLQEGGRQRAGQDPQRPRQEQESALPLGFINIYIVVDFRRS</sequence>
<reference evidence="9" key="1">
    <citation type="journal article" date="2014" name="Science">
        <title>Ancient hybridizations among the ancestral genomes of bread wheat.</title>
        <authorList>
            <consortium name="International Wheat Genome Sequencing Consortium,"/>
            <person name="Marcussen T."/>
            <person name="Sandve S.R."/>
            <person name="Heier L."/>
            <person name="Spannagl M."/>
            <person name="Pfeifer M."/>
            <person name="Jakobsen K.S."/>
            <person name="Wulff B.B."/>
            <person name="Steuernagel B."/>
            <person name="Mayer K.F."/>
            <person name="Olsen O.A."/>
        </authorList>
    </citation>
    <scope>NUCLEOTIDE SEQUENCE [LARGE SCALE GENOMIC DNA]</scope>
    <source>
        <strain evidence="9">cv. AL8/78</strain>
    </source>
</reference>
<accession>A0A452ZSE8</accession>
<reference evidence="8" key="5">
    <citation type="journal article" date="2021" name="G3 (Bethesda)">
        <title>Aegilops tauschii genome assembly Aet v5.0 features greater sequence contiguity and improved annotation.</title>
        <authorList>
            <person name="Wang L."/>
            <person name="Zhu T."/>
            <person name="Rodriguez J.C."/>
            <person name="Deal K.R."/>
            <person name="Dubcovsky J."/>
            <person name="McGuire P.E."/>
            <person name="Lux T."/>
            <person name="Spannagl M."/>
            <person name="Mayer K.F.X."/>
            <person name="Baldrich P."/>
            <person name="Meyers B.C."/>
            <person name="Huo N."/>
            <person name="Gu Y.Q."/>
            <person name="Zhou H."/>
            <person name="Devos K.M."/>
            <person name="Bennetzen J.L."/>
            <person name="Unver T."/>
            <person name="Budak H."/>
            <person name="Gulick P.J."/>
            <person name="Galiba G."/>
            <person name="Kalapos B."/>
            <person name="Nelson D.R."/>
            <person name="Li P."/>
            <person name="You F.M."/>
            <person name="Luo M.C."/>
            <person name="Dvorak J."/>
        </authorList>
    </citation>
    <scope>NUCLEOTIDE SEQUENCE [LARGE SCALE GENOMIC DNA]</scope>
    <source>
        <strain evidence="8">cv. AL8/78</strain>
    </source>
</reference>
<evidence type="ECO:0000313" key="9">
    <source>
        <dbReference type="Proteomes" id="UP000015105"/>
    </source>
</evidence>
<evidence type="ECO:0000256" key="5">
    <source>
        <dbReference type="ARBA" id="ARBA00023136"/>
    </source>
</evidence>
<dbReference type="EnsemblPlants" id="AET1Gv20900000.3">
    <property type="protein sequence ID" value="AET1Gv20900000.3"/>
    <property type="gene ID" value="AET1Gv20900000"/>
</dbReference>
<proteinExistence type="predicted"/>
<evidence type="ECO:0000256" key="4">
    <source>
        <dbReference type="ARBA" id="ARBA00022989"/>
    </source>
</evidence>
<evidence type="ECO:0000259" key="7">
    <source>
        <dbReference type="Pfam" id="PF02453"/>
    </source>
</evidence>
<dbReference type="PANTHER" id="PTHR10994:SF179">
    <property type="entry name" value="RETICULON-LIKE PROTEIN"/>
    <property type="match status" value="1"/>
</dbReference>